<dbReference type="GO" id="GO:0008236">
    <property type="term" value="F:serine-type peptidase activity"/>
    <property type="evidence" value="ECO:0007669"/>
    <property type="project" value="UniProtKB-KW"/>
</dbReference>
<dbReference type="InterPro" id="IPR036365">
    <property type="entry name" value="PGBD-like_sf"/>
</dbReference>
<dbReference type="InterPro" id="IPR036366">
    <property type="entry name" value="PGBDSf"/>
</dbReference>
<evidence type="ECO:0000256" key="5">
    <source>
        <dbReference type="RuleBase" id="RU004404"/>
    </source>
</evidence>
<dbReference type="Gene3D" id="1.10.101.10">
    <property type="entry name" value="PGBD-like superfamily/PGBD"/>
    <property type="match status" value="1"/>
</dbReference>
<feature type="domain" description="PDZ" evidence="7">
    <location>
        <begin position="104"/>
        <end position="172"/>
    </location>
</feature>
<dbReference type="InterPro" id="IPR005151">
    <property type="entry name" value="Tail-specific_protease"/>
</dbReference>
<organism evidence="8 9">
    <name type="scientific">Dellaglioa algida DSM 15638</name>
    <dbReference type="NCBI Taxonomy" id="1423719"/>
    <lineage>
        <taxon>Bacteria</taxon>
        <taxon>Bacillati</taxon>
        <taxon>Bacillota</taxon>
        <taxon>Bacilli</taxon>
        <taxon>Lactobacillales</taxon>
        <taxon>Lactobacillaceae</taxon>
        <taxon>Dellaglioa</taxon>
    </lineage>
</organism>
<dbReference type="Pfam" id="PF13180">
    <property type="entry name" value="PDZ_2"/>
    <property type="match status" value="1"/>
</dbReference>
<dbReference type="InterPro" id="IPR055210">
    <property type="entry name" value="CtpA/B_N"/>
</dbReference>
<evidence type="ECO:0000256" key="6">
    <source>
        <dbReference type="SAM" id="Phobius"/>
    </source>
</evidence>
<dbReference type="InterPro" id="IPR029045">
    <property type="entry name" value="ClpP/crotonase-like_dom_sf"/>
</dbReference>
<dbReference type="SUPFAM" id="SSF47090">
    <property type="entry name" value="PGBD-like"/>
    <property type="match status" value="1"/>
</dbReference>
<dbReference type="Gene3D" id="3.30.750.44">
    <property type="match status" value="1"/>
</dbReference>
<dbReference type="InterPro" id="IPR001478">
    <property type="entry name" value="PDZ"/>
</dbReference>
<dbReference type="CDD" id="cd06782">
    <property type="entry name" value="cpPDZ_CPP-like"/>
    <property type="match status" value="1"/>
</dbReference>
<keyword evidence="9" id="KW-1185">Reference proteome</keyword>
<dbReference type="CDD" id="cd07560">
    <property type="entry name" value="Peptidase_S41_CPP"/>
    <property type="match status" value="1"/>
</dbReference>
<evidence type="ECO:0000256" key="4">
    <source>
        <dbReference type="ARBA" id="ARBA00022825"/>
    </source>
</evidence>
<dbReference type="PATRIC" id="fig|1423719.4.peg.229"/>
<dbReference type="GO" id="GO:0004175">
    <property type="term" value="F:endopeptidase activity"/>
    <property type="evidence" value="ECO:0007669"/>
    <property type="project" value="TreeGrafter"/>
</dbReference>
<dbReference type="InterPro" id="IPR002477">
    <property type="entry name" value="Peptidoglycan-bd-like"/>
</dbReference>
<evidence type="ECO:0000313" key="9">
    <source>
        <dbReference type="Proteomes" id="UP000051450"/>
    </source>
</evidence>
<sequence>MKEEKDVKRFKFDRHFWTLVGSICLSFIIGAAAMYFFAIRQINTAVGSLQATSADLSKIESVYTTLNNSYYKDISKTKLVNGAINGMVDATGDKFTAYLGKADATNLDSSISSKFVGIGAEVKINKKNIQIVSAIKGTPAKKAGLKTDDIIQKIDGKSVYGESLEKAVSKIRGKKGTTVKLTIQRGSSTFNVSIKRDDIPVKTVYSNLSKENKKIGYIQISTFAEKTSDEVKSAVKSLRKEGATSFVLDVRDNPGGLMDQALAISSMFLKDGKKIMQVQPKTGSPEIYKAGKEYDSGFKVTEKTVVIINKDSASASEILAAALNQSANDKLIGATSYGKGTVQTVNNFTDKTELKVTIAKWLTPDSSWIHGKGIKPTVAADYPAYAYSSLIDTDKTYKKEDVSTQVKNIQIYLQALGYYTDKNNGYFGTSTVTAVKSFQESNKLDQSGEVNKETALKLESLVQQKISKNDPAYDAAIKAVIN</sequence>
<evidence type="ECO:0000256" key="1">
    <source>
        <dbReference type="ARBA" id="ARBA00009179"/>
    </source>
</evidence>
<accession>A0A0R1HJR5</accession>
<dbReference type="GO" id="GO:0006508">
    <property type="term" value="P:proteolysis"/>
    <property type="evidence" value="ECO:0007669"/>
    <property type="project" value="UniProtKB-KW"/>
</dbReference>
<comment type="caution">
    <text evidence="8">The sequence shown here is derived from an EMBL/GenBank/DDBJ whole genome shotgun (WGS) entry which is preliminary data.</text>
</comment>
<evidence type="ECO:0000256" key="2">
    <source>
        <dbReference type="ARBA" id="ARBA00022670"/>
    </source>
</evidence>
<dbReference type="SUPFAM" id="SSF52096">
    <property type="entry name" value="ClpP/crotonase"/>
    <property type="match status" value="1"/>
</dbReference>
<keyword evidence="6" id="KW-0472">Membrane</keyword>
<name>A0A0R1HJR5_9LACO</name>
<dbReference type="Pfam" id="PF03572">
    <property type="entry name" value="Peptidase_S41"/>
    <property type="match status" value="1"/>
</dbReference>
<dbReference type="SUPFAM" id="SSF50156">
    <property type="entry name" value="PDZ domain-like"/>
    <property type="match status" value="1"/>
</dbReference>
<feature type="transmembrane region" description="Helical" evidence="6">
    <location>
        <begin position="16"/>
        <end position="38"/>
    </location>
</feature>
<dbReference type="AlphaFoldDB" id="A0A0R1HJR5"/>
<dbReference type="Gene3D" id="3.90.226.10">
    <property type="entry name" value="2-enoyl-CoA Hydratase, Chain A, domain 1"/>
    <property type="match status" value="1"/>
</dbReference>
<dbReference type="Proteomes" id="UP000051450">
    <property type="component" value="Unassembled WGS sequence"/>
</dbReference>
<dbReference type="InterPro" id="IPR004447">
    <property type="entry name" value="Peptidase_S41A"/>
</dbReference>
<protein>
    <submittedName>
        <fullName evidence="8">Carboxy-terminal processing protease</fullName>
    </submittedName>
</protein>
<reference evidence="8 9" key="1">
    <citation type="journal article" date="2015" name="Genome Announc.">
        <title>Expanding the biotechnology potential of lactobacilli through comparative genomics of 213 strains and associated genera.</title>
        <authorList>
            <person name="Sun Z."/>
            <person name="Harris H.M."/>
            <person name="McCann A."/>
            <person name="Guo C."/>
            <person name="Argimon S."/>
            <person name="Zhang W."/>
            <person name="Yang X."/>
            <person name="Jeffery I.B."/>
            <person name="Cooney J.C."/>
            <person name="Kagawa T.F."/>
            <person name="Liu W."/>
            <person name="Song Y."/>
            <person name="Salvetti E."/>
            <person name="Wrobel A."/>
            <person name="Rasinkangas P."/>
            <person name="Parkhill J."/>
            <person name="Rea M.C."/>
            <person name="O'Sullivan O."/>
            <person name="Ritari J."/>
            <person name="Douillard F.P."/>
            <person name="Paul Ross R."/>
            <person name="Yang R."/>
            <person name="Briner A.E."/>
            <person name="Felis G.E."/>
            <person name="de Vos W.M."/>
            <person name="Barrangou R."/>
            <person name="Klaenhammer T.R."/>
            <person name="Caufield P.W."/>
            <person name="Cui Y."/>
            <person name="Zhang H."/>
            <person name="O'Toole P.W."/>
        </authorList>
    </citation>
    <scope>NUCLEOTIDE SEQUENCE [LARGE SCALE GENOMIC DNA]</scope>
    <source>
        <strain evidence="8 9">DSM 15638</strain>
    </source>
</reference>
<dbReference type="FunFam" id="2.30.42.10:FF:000063">
    <property type="entry name" value="Peptidase, S41 family"/>
    <property type="match status" value="1"/>
</dbReference>
<dbReference type="STRING" id="1423719.FC66_GL000227"/>
<dbReference type="Gene3D" id="2.30.42.10">
    <property type="match status" value="1"/>
</dbReference>
<dbReference type="PANTHER" id="PTHR32060">
    <property type="entry name" value="TAIL-SPECIFIC PROTEASE"/>
    <property type="match status" value="1"/>
</dbReference>
<dbReference type="SMART" id="SM00245">
    <property type="entry name" value="TSPc"/>
    <property type="match status" value="1"/>
</dbReference>
<gene>
    <name evidence="8" type="ORF">FC66_GL000227</name>
</gene>
<dbReference type="PANTHER" id="PTHR32060:SF30">
    <property type="entry name" value="CARBOXY-TERMINAL PROCESSING PROTEASE CTPA"/>
    <property type="match status" value="1"/>
</dbReference>
<dbReference type="SMART" id="SM00228">
    <property type="entry name" value="PDZ"/>
    <property type="match status" value="1"/>
</dbReference>
<dbReference type="GO" id="GO:0007165">
    <property type="term" value="P:signal transduction"/>
    <property type="evidence" value="ECO:0007669"/>
    <property type="project" value="TreeGrafter"/>
</dbReference>
<proteinExistence type="inferred from homology"/>
<dbReference type="GO" id="GO:0030288">
    <property type="term" value="C:outer membrane-bounded periplasmic space"/>
    <property type="evidence" value="ECO:0007669"/>
    <property type="project" value="TreeGrafter"/>
</dbReference>
<keyword evidence="4 5" id="KW-0720">Serine protease</keyword>
<dbReference type="Pfam" id="PF22694">
    <property type="entry name" value="CtpB_N-like"/>
    <property type="match status" value="1"/>
</dbReference>
<keyword evidence="2 5" id="KW-0645">Protease</keyword>
<dbReference type="EMBL" id="AZDI01000001">
    <property type="protein sequence ID" value="KRK46603.1"/>
    <property type="molecule type" value="Genomic_DNA"/>
</dbReference>
<keyword evidence="6" id="KW-0812">Transmembrane</keyword>
<dbReference type="PROSITE" id="PS50106">
    <property type="entry name" value="PDZ"/>
    <property type="match status" value="1"/>
</dbReference>
<dbReference type="InterPro" id="IPR036034">
    <property type="entry name" value="PDZ_sf"/>
</dbReference>
<keyword evidence="6" id="KW-1133">Transmembrane helix</keyword>
<dbReference type="NCBIfam" id="TIGR00225">
    <property type="entry name" value="prc"/>
    <property type="match status" value="1"/>
</dbReference>
<evidence type="ECO:0000313" key="8">
    <source>
        <dbReference type="EMBL" id="KRK46603.1"/>
    </source>
</evidence>
<dbReference type="Pfam" id="PF01471">
    <property type="entry name" value="PG_binding_1"/>
    <property type="match status" value="1"/>
</dbReference>
<evidence type="ECO:0000256" key="3">
    <source>
        <dbReference type="ARBA" id="ARBA00022801"/>
    </source>
</evidence>
<evidence type="ECO:0000259" key="7">
    <source>
        <dbReference type="PROSITE" id="PS50106"/>
    </source>
</evidence>
<comment type="similarity">
    <text evidence="1 5">Belongs to the peptidase S41A family.</text>
</comment>
<keyword evidence="3 5" id="KW-0378">Hydrolase</keyword>
<dbReference type="RefSeq" id="WP_057973545.1">
    <property type="nucleotide sequence ID" value="NZ_AZDI01000001.1"/>
</dbReference>